<sequence>MTERDKERGDGRDPLDEEAAWAQIVAGYGDTPPTPGETAEAAGSPDQGRGDGTGDGIVPGVWHPDAVPDHGAGPTRGGAERPDPAEDPAATNDGPEAPDGGPGDGPERPPLPDGEGGAADRPAGEDGTALPGEVNRLDAHGQWEGPGPRDWAPEEEEGEGRFVPPEPPPLPETDMITRFAWLGVIGGPVLLVGCAILGVELTWWLTTAGVGGFLGGMATLVLGMRDDPDDEWTDPGSGAVV</sequence>
<dbReference type="Proteomes" id="UP000727056">
    <property type="component" value="Unassembled WGS sequence"/>
</dbReference>
<evidence type="ECO:0000256" key="1">
    <source>
        <dbReference type="SAM" id="MobiDB-lite"/>
    </source>
</evidence>
<feature type="transmembrane region" description="Helical" evidence="2">
    <location>
        <begin position="179"/>
        <end position="198"/>
    </location>
</feature>
<feature type="compositionally biased region" description="Low complexity" evidence="1">
    <location>
        <begin position="87"/>
        <end position="99"/>
    </location>
</feature>
<feature type="compositionally biased region" description="Basic and acidic residues" evidence="1">
    <location>
        <begin position="1"/>
        <end position="14"/>
    </location>
</feature>
<protein>
    <submittedName>
        <fullName evidence="3">Uncharacterized protein</fullName>
    </submittedName>
</protein>
<reference evidence="3 4" key="1">
    <citation type="submission" date="2020-03" db="EMBL/GenBank/DDBJ databases">
        <title>Draft genome of Streptomyces sp. ventii, isolated from the Axial Seamount in the Pacific Ocean, and resequencing of the two type strains Streptomyces lonarensis strain NCL 716 and Streptomyces bohaiensis strain 11A07.</title>
        <authorList>
            <person name="Loughran R.M."/>
            <person name="Pfannmuller K.M."/>
            <person name="Wasson B.J."/>
            <person name="Deadmond M.C."/>
            <person name="Paddock B.E."/>
            <person name="Koyack M.J."/>
            <person name="Gallegos D.A."/>
            <person name="Mitchell E.A."/>
            <person name="Ushijima B."/>
            <person name="Saw J.H."/>
            <person name="Mcphail K.L."/>
            <person name="Videau P."/>
        </authorList>
    </citation>
    <scope>NUCLEOTIDE SEQUENCE [LARGE SCALE GENOMIC DNA]</scope>
    <source>
        <strain evidence="3 4">11A07</strain>
    </source>
</reference>
<keyword evidence="2" id="KW-0472">Membrane</keyword>
<accession>A0ABX1CGS0</accession>
<evidence type="ECO:0000313" key="4">
    <source>
        <dbReference type="Proteomes" id="UP000727056"/>
    </source>
</evidence>
<dbReference type="RefSeq" id="WP_168089367.1">
    <property type="nucleotide sequence ID" value="NZ_BHZH01000008.1"/>
</dbReference>
<proteinExistence type="predicted"/>
<organism evidence="3 4">
    <name type="scientific">Streptomyces bohaiensis</name>
    <dbReference type="NCBI Taxonomy" id="1431344"/>
    <lineage>
        <taxon>Bacteria</taxon>
        <taxon>Bacillati</taxon>
        <taxon>Actinomycetota</taxon>
        <taxon>Actinomycetes</taxon>
        <taxon>Kitasatosporales</taxon>
        <taxon>Streptomycetaceae</taxon>
        <taxon>Streptomyces</taxon>
    </lineage>
</organism>
<gene>
    <name evidence="3" type="ORF">HCN52_17320</name>
</gene>
<dbReference type="EMBL" id="JAAVJC010000177">
    <property type="protein sequence ID" value="NJQ16647.1"/>
    <property type="molecule type" value="Genomic_DNA"/>
</dbReference>
<feature type="region of interest" description="Disordered" evidence="1">
    <location>
        <begin position="1"/>
        <end position="170"/>
    </location>
</feature>
<evidence type="ECO:0000313" key="3">
    <source>
        <dbReference type="EMBL" id="NJQ16647.1"/>
    </source>
</evidence>
<feature type="transmembrane region" description="Helical" evidence="2">
    <location>
        <begin position="204"/>
        <end position="223"/>
    </location>
</feature>
<keyword evidence="2" id="KW-1133">Transmembrane helix</keyword>
<evidence type="ECO:0000256" key="2">
    <source>
        <dbReference type="SAM" id="Phobius"/>
    </source>
</evidence>
<keyword evidence="2" id="KW-0812">Transmembrane</keyword>
<name>A0ABX1CGS0_9ACTN</name>
<keyword evidence="4" id="KW-1185">Reference proteome</keyword>
<comment type="caution">
    <text evidence="3">The sequence shown here is derived from an EMBL/GenBank/DDBJ whole genome shotgun (WGS) entry which is preliminary data.</text>
</comment>